<gene>
    <name evidence="1" type="ORF">AMECASPLE_033135</name>
</gene>
<evidence type="ECO:0000313" key="1">
    <source>
        <dbReference type="EMBL" id="MEQ2293410.1"/>
    </source>
</evidence>
<proteinExistence type="predicted"/>
<dbReference type="EMBL" id="JAHRIP010032649">
    <property type="protein sequence ID" value="MEQ2293410.1"/>
    <property type="molecule type" value="Genomic_DNA"/>
</dbReference>
<organism evidence="1 2">
    <name type="scientific">Ameca splendens</name>
    <dbReference type="NCBI Taxonomy" id="208324"/>
    <lineage>
        <taxon>Eukaryota</taxon>
        <taxon>Metazoa</taxon>
        <taxon>Chordata</taxon>
        <taxon>Craniata</taxon>
        <taxon>Vertebrata</taxon>
        <taxon>Euteleostomi</taxon>
        <taxon>Actinopterygii</taxon>
        <taxon>Neopterygii</taxon>
        <taxon>Teleostei</taxon>
        <taxon>Neoteleostei</taxon>
        <taxon>Acanthomorphata</taxon>
        <taxon>Ovalentaria</taxon>
        <taxon>Atherinomorphae</taxon>
        <taxon>Cyprinodontiformes</taxon>
        <taxon>Goodeidae</taxon>
        <taxon>Ameca</taxon>
    </lineage>
</organism>
<keyword evidence="2" id="KW-1185">Reference proteome</keyword>
<comment type="caution">
    <text evidence="1">The sequence shown here is derived from an EMBL/GenBank/DDBJ whole genome shotgun (WGS) entry which is preliminary data.</text>
</comment>
<protein>
    <submittedName>
        <fullName evidence="1">Uncharacterized protein</fullName>
    </submittedName>
</protein>
<dbReference type="Proteomes" id="UP001469553">
    <property type="component" value="Unassembled WGS sequence"/>
</dbReference>
<name>A0ABV0YHU6_9TELE</name>
<accession>A0ABV0YHU6</accession>
<evidence type="ECO:0000313" key="2">
    <source>
        <dbReference type="Proteomes" id="UP001469553"/>
    </source>
</evidence>
<reference evidence="1 2" key="1">
    <citation type="submission" date="2021-06" db="EMBL/GenBank/DDBJ databases">
        <authorList>
            <person name="Palmer J.M."/>
        </authorList>
    </citation>
    <scope>NUCLEOTIDE SEQUENCE [LARGE SCALE GENOMIC DNA]</scope>
    <source>
        <strain evidence="1 2">AS_MEX2019</strain>
        <tissue evidence="1">Muscle</tissue>
    </source>
</reference>
<sequence length="123" mass="13752">MNTFTLSATFSYYSPILHYLLLHSPATLLGTPCYYRVGPPLAFRTALILHGIDSTRYWKHSSVSLVHIDMMASHRCCRFVGCTSMMRISRSTTSIRCSIGLRSGDCGGHLSTVQYIVMCKKPV</sequence>